<dbReference type="Gene3D" id="2.60.40.10">
    <property type="entry name" value="Immunoglobulins"/>
    <property type="match status" value="1"/>
</dbReference>
<organism evidence="1 2">
    <name type="scientific">Marivirga lumbricoides</name>
    <dbReference type="NCBI Taxonomy" id="1046115"/>
    <lineage>
        <taxon>Bacteria</taxon>
        <taxon>Pseudomonadati</taxon>
        <taxon>Bacteroidota</taxon>
        <taxon>Cytophagia</taxon>
        <taxon>Cytophagales</taxon>
        <taxon>Marivirgaceae</taxon>
        <taxon>Marivirga</taxon>
    </lineage>
</organism>
<evidence type="ECO:0000313" key="1">
    <source>
        <dbReference type="EMBL" id="GGC49775.1"/>
    </source>
</evidence>
<protein>
    <recommendedName>
        <fullName evidence="3">Secretion system C-terminal sorting domain-containing protein</fullName>
    </recommendedName>
</protein>
<reference evidence="2" key="1">
    <citation type="journal article" date="2019" name="Int. J. Syst. Evol. Microbiol.">
        <title>The Global Catalogue of Microorganisms (GCM) 10K type strain sequencing project: providing services to taxonomists for standard genome sequencing and annotation.</title>
        <authorList>
            <consortium name="The Broad Institute Genomics Platform"/>
            <consortium name="The Broad Institute Genome Sequencing Center for Infectious Disease"/>
            <person name="Wu L."/>
            <person name="Ma J."/>
        </authorList>
    </citation>
    <scope>NUCLEOTIDE SEQUENCE [LARGE SCALE GENOMIC DNA]</scope>
    <source>
        <strain evidence="2">CGMCC 1.10832</strain>
    </source>
</reference>
<keyword evidence="2" id="KW-1185">Reference proteome</keyword>
<evidence type="ECO:0000313" key="2">
    <source>
        <dbReference type="Proteomes" id="UP000636010"/>
    </source>
</evidence>
<sequence>MNAESEIFLTSTSVIRAVGNNTNQTNNNYITIGSTQINGSGINQTNNNAKPNQLTEGNLGGGGCSGLGNCDPNLNDQIIALPIELKTFTGHLNNGTTQLNWTTAKEENFSHFELERSVDQQKFEMIGIIQGRGESFSDLYYDFEDSDVPYGKIYYRLKAVDIDDTFEYSPVISVENSFKGKLSVYPNPVQQNEEMKIKVPGKFIENISYMALYDIQGSLIQEFIDFDPVNNLKVNTKIKSGLYLLKVQHNGLEENIRVYLK</sequence>
<gene>
    <name evidence="1" type="ORF">GCM10011506_39260</name>
</gene>
<dbReference type="EMBL" id="BMEC01000014">
    <property type="protein sequence ID" value="GGC49775.1"/>
    <property type="molecule type" value="Genomic_DNA"/>
</dbReference>
<dbReference type="InterPro" id="IPR013783">
    <property type="entry name" value="Ig-like_fold"/>
</dbReference>
<accession>A0ABQ1N0D4</accession>
<comment type="caution">
    <text evidence="1">The sequence shown here is derived from an EMBL/GenBank/DDBJ whole genome shotgun (WGS) entry which is preliminary data.</text>
</comment>
<dbReference type="InterPro" id="IPR026444">
    <property type="entry name" value="Secre_tail"/>
</dbReference>
<evidence type="ECO:0008006" key="3">
    <source>
        <dbReference type="Google" id="ProtNLM"/>
    </source>
</evidence>
<name>A0ABQ1N0D4_9BACT</name>
<dbReference type="Proteomes" id="UP000636010">
    <property type="component" value="Unassembled WGS sequence"/>
</dbReference>
<dbReference type="NCBIfam" id="TIGR04183">
    <property type="entry name" value="Por_Secre_tail"/>
    <property type="match status" value="1"/>
</dbReference>
<dbReference type="RefSeq" id="WP_188466850.1">
    <property type="nucleotide sequence ID" value="NZ_BAABHU010000014.1"/>
</dbReference>
<proteinExistence type="predicted"/>